<evidence type="ECO:0000256" key="1">
    <source>
        <dbReference type="ARBA" id="ARBA00022729"/>
    </source>
</evidence>
<keyword evidence="2" id="KW-0378">Hydrolase</keyword>
<dbReference type="EMBL" id="GG745372">
    <property type="protein sequence ID" value="KNE71463.1"/>
    <property type="molecule type" value="Genomic_DNA"/>
</dbReference>
<evidence type="ECO:0000256" key="4">
    <source>
        <dbReference type="SAM" id="SignalP"/>
    </source>
</evidence>
<name>A0A0L0T9L7_ALLM3</name>
<dbReference type="eggNOG" id="ENOG502QVQI">
    <property type="taxonomic scope" value="Eukaryota"/>
</dbReference>
<feature type="signal peptide" evidence="4">
    <location>
        <begin position="1"/>
        <end position="30"/>
    </location>
</feature>
<protein>
    <recommendedName>
        <fullName evidence="5">GH16 domain-containing protein</fullName>
    </recommendedName>
</protein>
<accession>A0A0L0T9L7</accession>
<dbReference type="PANTHER" id="PTHR10963:SF22">
    <property type="entry name" value="GLYCOSIDASE CRH2-RELATED"/>
    <property type="match status" value="1"/>
</dbReference>
<organism evidence="6 7">
    <name type="scientific">Allomyces macrogynus (strain ATCC 38327)</name>
    <name type="common">Allomyces javanicus var. macrogynus</name>
    <dbReference type="NCBI Taxonomy" id="578462"/>
    <lineage>
        <taxon>Eukaryota</taxon>
        <taxon>Fungi</taxon>
        <taxon>Fungi incertae sedis</taxon>
        <taxon>Blastocladiomycota</taxon>
        <taxon>Blastocladiomycetes</taxon>
        <taxon>Blastocladiales</taxon>
        <taxon>Blastocladiaceae</taxon>
        <taxon>Allomyces</taxon>
    </lineage>
</organism>
<keyword evidence="7" id="KW-1185">Reference proteome</keyword>
<dbReference type="Pfam" id="PF00722">
    <property type="entry name" value="Glyco_hydro_16"/>
    <property type="match status" value="1"/>
</dbReference>
<dbReference type="InterPro" id="IPR050546">
    <property type="entry name" value="Glycosyl_Hydrlase_16"/>
</dbReference>
<dbReference type="InterPro" id="IPR013320">
    <property type="entry name" value="ConA-like_dom_sf"/>
</dbReference>
<evidence type="ECO:0000256" key="3">
    <source>
        <dbReference type="ARBA" id="ARBA00023295"/>
    </source>
</evidence>
<evidence type="ECO:0000313" key="6">
    <source>
        <dbReference type="EMBL" id="KNE71463.1"/>
    </source>
</evidence>
<dbReference type="AlphaFoldDB" id="A0A0L0T9L7"/>
<evidence type="ECO:0000313" key="7">
    <source>
        <dbReference type="Proteomes" id="UP000054350"/>
    </source>
</evidence>
<dbReference type="PANTHER" id="PTHR10963">
    <property type="entry name" value="GLYCOSYL HYDROLASE-RELATED"/>
    <property type="match status" value="1"/>
</dbReference>
<keyword evidence="1 4" id="KW-0732">Signal</keyword>
<evidence type="ECO:0000256" key="2">
    <source>
        <dbReference type="ARBA" id="ARBA00022801"/>
    </source>
</evidence>
<dbReference type="Proteomes" id="UP000054350">
    <property type="component" value="Unassembled WGS sequence"/>
</dbReference>
<dbReference type="SUPFAM" id="SSF49899">
    <property type="entry name" value="Concanavalin A-like lectins/glucanases"/>
    <property type="match status" value="1"/>
</dbReference>
<dbReference type="GO" id="GO:0004553">
    <property type="term" value="F:hydrolase activity, hydrolyzing O-glycosyl compounds"/>
    <property type="evidence" value="ECO:0007669"/>
    <property type="project" value="InterPro"/>
</dbReference>
<dbReference type="GO" id="GO:0005975">
    <property type="term" value="P:carbohydrate metabolic process"/>
    <property type="evidence" value="ECO:0007669"/>
    <property type="project" value="InterPro"/>
</dbReference>
<dbReference type="VEuPathDB" id="FungiDB:AMAG_15691"/>
<dbReference type="STRING" id="578462.A0A0L0T9L7"/>
<evidence type="ECO:0000259" key="5">
    <source>
        <dbReference type="PROSITE" id="PS51762"/>
    </source>
</evidence>
<dbReference type="OrthoDB" id="4781at2759"/>
<dbReference type="Gene3D" id="2.60.120.200">
    <property type="match status" value="1"/>
</dbReference>
<dbReference type="InterPro" id="IPR000757">
    <property type="entry name" value="Beta-glucanase-like"/>
</dbReference>
<feature type="domain" description="GH16" evidence="5">
    <location>
        <begin position="69"/>
        <end position="294"/>
    </location>
</feature>
<keyword evidence="3" id="KW-0326">Glycosidase</keyword>
<feature type="chain" id="PRO_5005548478" description="GH16 domain-containing protein" evidence="4">
    <location>
        <begin position="31"/>
        <end position="312"/>
    </location>
</feature>
<gene>
    <name evidence="6" type="ORF">AMAG_15691</name>
</gene>
<sequence>MPRMTAATVVAATAAALLLAVALLAPAADAAACKALGKQCEQWSPCCMGDYCMSQPFGCMESEGCNKDASYSGTPCTPRPMCKSFREDFNDPKALIDKYNYTGNPDDARFWREYPGADHADVVDGNLVLSLQWSDKDGRGQGATLPSLRWIQYGTISARIKVAAGPGVISSFITKTDIKDTQGDEIDFEMLGGHPQEVQTNFYWNGQIEYNRGAKWNMSSGSTTADYHVYTIDWNADRIQWLVDGNVIRTVTPKEVDNKYPRQVGRVFFSVWDGGCNLPPGTVQWAGGPTPWCKDASKRGEVPKMFVSRAVS</sequence>
<reference evidence="6 7" key="1">
    <citation type="submission" date="2009-11" db="EMBL/GenBank/DDBJ databases">
        <title>Annotation of Allomyces macrogynus ATCC 38327.</title>
        <authorList>
            <consortium name="The Broad Institute Genome Sequencing Platform"/>
            <person name="Russ C."/>
            <person name="Cuomo C."/>
            <person name="Burger G."/>
            <person name="Gray M.W."/>
            <person name="Holland P.W.H."/>
            <person name="King N."/>
            <person name="Lang F.B.F."/>
            <person name="Roger A.J."/>
            <person name="Ruiz-Trillo I."/>
            <person name="Young S.K."/>
            <person name="Zeng Q."/>
            <person name="Gargeya S."/>
            <person name="Fitzgerald M."/>
            <person name="Haas B."/>
            <person name="Abouelleil A."/>
            <person name="Alvarado L."/>
            <person name="Arachchi H.M."/>
            <person name="Berlin A."/>
            <person name="Chapman S.B."/>
            <person name="Gearin G."/>
            <person name="Goldberg J."/>
            <person name="Griggs A."/>
            <person name="Gujja S."/>
            <person name="Hansen M."/>
            <person name="Heiman D."/>
            <person name="Howarth C."/>
            <person name="Larimer J."/>
            <person name="Lui A."/>
            <person name="MacDonald P.J.P."/>
            <person name="McCowen C."/>
            <person name="Montmayeur A."/>
            <person name="Murphy C."/>
            <person name="Neiman D."/>
            <person name="Pearson M."/>
            <person name="Priest M."/>
            <person name="Roberts A."/>
            <person name="Saif S."/>
            <person name="Shea T."/>
            <person name="Sisk P."/>
            <person name="Stolte C."/>
            <person name="Sykes S."/>
            <person name="Wortman J."/>
            <person name="Nusbaum C."/>
            <person name="Birren B."/>
        </authorList>
    </citation>
    <scope>NUCLEOTIDE SEQUENCE [LARGE SCALE GENOMIC DNA]</scope>
    <source>
        <strain evidence="6 7">ATCC 38327</strain>
    </source>
</reference>
<dbReference type="PROSITE" id="PS51762">
    <property type="entry name" value="GH16_2"/>
    <property type="match status" value="1"/>
</dbReference>
<proteinExistence type="predicted"/>
<reference evidence="7" key="2">
    <citation type="submission" date="2009-11" db="EMBL/GenBank/DDBJ databases">
        <title>The Genome Sequence of Allomyces macrogynus strain ATCC 38327.</title>
        <authorList>
            <consortium name="The Broad Institute Genome Sequencing Platform"/>
            <person name="Russ C."/>
            <person name="Cuomo C."/>
            <person name="Shea T."/>
            <person name="Young S.K."/>
            <person name="Zeng Q."/>
            <person name="Koehrsen M."/>
            <person name="Haas B."/>
            <person name="Borodovsky M."/>
            <person name="Guigo R."/>
            <person name="Alvarado L."/>
            <person name="Berlin A."/>
            <person name="Borenstein D."/>
            <person name="Chen Z."/>
            <person name="Engels R."/>
            <person name="Freedman E."/>
            <person name="Gellesch M."/>
            <person name="Goldberg J."/>
            <person name="Griggs A."/>
            <person name="Gujja S."/>
            <person name="Heiman D."/>
            <person name="Hepburn T."/>
            <person name="Howarth C."/>
            <person name="Jen D."/>
            <person name="Larson L."/>
            <person name="Lewis B."/>
            <person name="Mehta T."/>
            <person name="Park D."/>
            <person name="Pearson M."/>
            <person name="Roberts A."/>
            <person name="Saif S."/>
            <person name="Shenoy N."/>
            <person name="Sisk P."/>
            <person name="Stolte C."/>
            <person name="Sykes S."/>
            <person name="Walk T."/>
            <person name="White J."/>
            <person name="Yandava C."/>
            <person name="Burger G."/>
            <person name="Gray M.W."/>
            <person name="Holland P.W.H."/>
            <person name="King N."/>
            <person name="Lang F.B.F."/>
            <person name="Roger A.J."/>
            <person name="Ruiz-Trillo I."/>
            <person name="Lander E."/>
            <person name="Nusbaum C."/>
        </authorList>
    </citation>
    <scope>NUCLEOTIDE SEQUENCE [LARGE SCALE GENOMIC DNA]</scope>
    <source>
        <strain evidence="7">ATCC 38327</strain>
    </source>
</reference>